<reference evidence="2 3" key="1">
    <citation type="submission" date="2017-10" db="EMBL/GenBank/DDBJ databases">
        <title>Genome sequence of Caulobacter mirabilis FWC38.</title>
        <authorList>
            <person name="Fiebig A."/>
            <person name="Crosson S."/>
        </authorList>
    </citation>
    <scope>NUCLEOTIDE SEQUENCE [LARGE SCALE GENOMIC DNA]</scope>
    <source>
        <strain evidence="2 3">FWC 38</strain>
    </source>
</reference>
<dbReference type="InterPro" id="IPR050179">
    <property type="entry name" value="Trans_hexapeptide_repeat"/>
</dbReference>
<dbReference type="Gene3D" id="2.160.10.10">
    <property type="entry name" value="Hexapeptide repeat proteins"/>
    <property type="match status" value="1"/>
</dbReference>
<protein>
    <recommendedName>
        <fullName evidence="4">UDP-3-O-(3-hydroxymyristoyl)glucosamine N-acyltransferase</fullName>
    </recommendedName>
</protein>
<evidence type="ECO:0000313" key="2">
    <source>
        <dbReference type="EMBL" id="ATQ41133.1"/>
    </source>
</evidence>
<dbReference type="OrthoDB" id="9815592at2"/>
<sequence length="298" mass="31284">MNHRLSDFQALGGLSVLRDGAFAITGKLSTPLNGLCVPLRSAKYADEVNANPRIVAVITRPDIAERLDSRLAVAVTEDPDGVHSELHVLCAKAHEAALAASPTRIHPDAHIDPDARVAPYGVDIGPGVHVAAKVVIAAGVTIEDDCIIHPGVALGVSAFNTGIVQGRRRIIPSIGGVRLRRGVEILANSCIAKAIFGGETTIGEETVTDNLVYIAHDCQIGRRVQICALVNVLGRVVVGDEAYLGPSAVIVNGVSVGARAKVSIGAVVTQNVPDDQQVSGNFAIDHQNFLAHMRQIRG</sequence>
<dbReference type="SUPFAM" id="SSF51161">
    <property type="entry name" value="Trimeric LpxA-like enzymes"/>
    <property type="match status" value="1"/>
</dbReference>
<name>A0A2D2AT33_9CAUL</name>
<dbReference type="InterPro" id="IPR011004">
    <property type="entry name" value="Trimer_LpxA-like_sf"/>
</dbReference>
<organism evidence="2 3">
    <name type="scientific">Caulobacter mirabilis</name>
    <dbReference type="NCBI Taxonomy" id="69666"/>
    <lineage>
        <taxon>Bacteria</taxon>
        <taxon>Pseudomonadati</taxon>
        <taxon>Pseudomonadota</taxon>
        <taxon>Alphaproteobacteria</taxon>
        <taxon>Caulobacterales</taxon>
        <taxon>Caulobacteraceae</taxon>
        <taxon>Caulobacter</taxon>
    </lineage>
</organism>
<gene>
    <name evidence="2" type="ORF">CSW64_01265</name>
</gene>
<dbReference type="AlphaFoldDB" id="A0A2D2AT33"/>
<evidence type="ECO:0008006" key="4">
    <source>
        <dbReference type="Google" id="ProtNLM"/>
    </source>
</evidence>
<dbReference type="Proteomes" id="UP000228945">
    <property type="component" value="Chromosome"/>
</dbReference>
<evidence type="ECO:0000313" key="3">
    <source>
        <dbReference type="Proteomes" id="UP000228945"/>
    </source>
</evidence>
<proteinExistence type="inferred from homology"/>
<keyword evidence="3" id="KW-1185">Reference proteome</keyword>
<accession>A0A2D2AT33</accession>
<comment type="similarity">
    <text evidence="1">Belongs to the transferase hexapeptide repeat family.</text>
</comment>
<dbReference type="EMBL" id="CP024201">
    <property type="protein sequence ID" value="ATQ41133.1"/>
    <property type="molecule type" value="Genomic_DNA"/>
</dbReference>
<evidence type="ECO:0000256" key="1">
    <source>
        <dbReference type="ARBA" id="ARBA00007274"/>
    </source>
</evidence>
<dbReference type="PANTHER" id="PTHR43300">
    <property type="entry name" value="ACETYLTRANSFERASE"/>
    <property type="match status" value="1"/>
</dbReference>
<dbReference type="KEGG" id="cmb:CSW64_01265"/>